<dbReference type="Proteomes" id="UP000094527">
    <property type="component" value="Unassembled WGS sequence"/>
</dbReference>
<feature type="domain" description="BED-type" evidence="10">
    <location>
        <begin position="208"/>
        <end position="272"/>
    </location>
</feature>
<dbReference type="PANTHER" id="PTHR24376:SF216">
    <property type="entry name" value="ZINC FINGER PROTEIN 420-LIKE"/>
    <property type="match status" value="1"/>
</dbReference>
<feature type="domain" description="C2H2-type" evidence="9">
    <location>
        <begin position="242"/>
        <end position="270"/>
    </location>
</feature>
<dbReference type="GO" id="GO:0000978">
    <property type="term" value="F:RNA polymerase II cis-regulatory region sequence-specific DNA binding"/>
    <property type="evidence" value="ECO:0007669"/>
    <property type="project" value="TreeGrafter"/>
</dbReference>
<dbReference type="FunFam" id="3.30.160.60:FF:000065">
    <property type="entry name" value="B-cell CLL/lymphoma 6, member B"/>
    <property type="match status" value="1"/>
</dbReference>
<keyword evidence="12" id="KW-1185">Reference proteome</keyword>
<dbReference type="Pfam" id="PF00096">
    <property type="entry name" value="zf-C2H2"/>
    <property type="match status" value="3"/>
</dbReference>
<dbReference type="InterPro" id="IPR036236">
    <property type="entry name" value="Znf_C2H2_sf"/>
</dbReference>
<feature type="domain" description="C2H2-type" evidence="9">
    <location>
        <begin position="194"/>
        <end position="221"/>
    </location>
</feature>
<evidence type="ECO:0000313" key="12">
    <source>
        <dbReference type="Proteomes" id="UP000094527"/>
    </source>
</evidence>
<dbReference type="Gene3D" id="3.30.160.60">
    <property type="entry name" value="Classic Zinc Finger"/>
    <property type="match status" value="5"/>
</dbReference>
<dbReference type="GO" id="GO:0001228">
    <property type="term" value="F:DNA-binding transcription activator activity, RNA polymerase II-specific"/>
    <property type="evidence" value="ECO:0007669"/>
    <property type="project" value="TreeGrafter"/>
</dbReference>
<feature type="domain" description="C2H2-type" evidence="9">
    <location>
        <begin position="165"/>
        <end position="193"/>
    </location>
</feature>
<feature type="compositionally biased region" description="Acidic residues" evidence="8">
    <location>
        <begin position="81"/>
        <end position="94"/>
    </location>
</feature>
<keyword evidence="5" id="KW-0862">Zinc</keyword>
<feature type="region of interest" description="Disordered" evidence="8">
    <location>
        <begin position="1"/>
        <end position="94"/>
    </location>
</feature>
<organism evidence="11 12">
    <name type="scientific">Orchesella cincta</name>
    <name type="common">Springtail</name>
    <name type="synonym">Podura cincta</name>
    <dbReference type="NCBI Taxonomy" id="48709"/>
    <lineage>
        <taxon>Eukaryota</taxon>
        <taxon>Metazoa</taxon>
        <taxon>Ecdysozoa</taxon>
        <taxon>Arthropoda</taxon>
        <taxon>Hexapoda</taxon>
        <taxon>Collembola</taxon>
        <taxon>Entomobryomorpha</taxon>
        <taxon>Entomobryoidea</taxon>
        <taxon>Orchesellidae</taxon>
        <taxon>Orchesellinae</taxon>
        <taxon>Orchesella</taxon>
    </lineage>
</organism>
<name>A0A1D2MDA5_ORCCI</name>
<evidence type="ECO:0000256" key="8">
    <source>
        <dbReference type="SAM" id="MobiDB-lite"/>
    </source>
</evidence>
<dbReference type="PANTHER" id="PTHR24376">
    <property type="entry name" value="ZINC FINGER PROTEIN"/>
    <property type="match status" value="1"/>
</dbReference>
<dbReference type="SMART" id="SM00355">
    <property type="entry name" value="ZnF_C2H2"/>
    <property type="match status" value="8"/>
</dbReference>
<sequence>MPQLREESSPQPLQENHIKVEVEDPSNEDSDSPDFEADEQTHSDPSEGTIHEDPATSPALTRRQRSSNQKRRKFFGNLDSASEDNDSDDEFLPDEDYEQEFGVSKKRKSDAKERLTVDKKVIHIHKCRLHLVSGDNYKCSKCDAILTNQRTISRSHVVKNHTLIHSCSQCTFTFDCKSALKRHNDLVHNKLPKIECPICARPFTRADNFKSHSWTHYSEQEKAEAVARGEKAPYSHNKSERFQCDQCSRVFYKSKALERHLKERHSNGEKQLCPLCGASVVDVKRHTMISHTAPENRRFECSMCSKRFVLNNHLQVHRKKAHSTDKPFKCEVCGKDFKFVTNLKEHQLQHSNVKPFECYVCKMAFSRKQVMKRHVASVHEGKKRSDNKKCKKQ</sequence>
<evidence type="ECO:0000259" key="9">
    <source>
        <dbReference type="PROSITE" id="PS50157"/>
    </source>
</evidence>
<dbReference type="GO" id="GO:0005634">
    <property type="term" value="C:nucleus"/>
    <property type="evidence" value="ECO:0007669"/>
    <property type="project" value="UniProtKB-SubCell"/>
</dbReference>
<dbReference type="Pfam" id="PF12874">
    <property type="entry name" value="zf-met"/>
    <property type="match status" value="1"/>
</dbReference>
<feature type="compositionally biased region" description="Basic residues" evidence="8">
    <location>
        <begin position="62"/>
        <end position="74"/>
    </location>
</feature>
<dbReference type="InterPro" id="IPR013087">
    <property type="entry name" value="Znf_C2H2_type"/>
</dbReference>
<dbReference type="SUPFAM" id="SSF57667">
    <property type="entry name" value="beta-beta-alpha zinc fingers"/>
    <property type="match status" value="4"/>
</dbReference>
<feature type="domain" description="C2H2-type" evidence="9">
    <location>
        <begin position="328"/>
        <end position="355"/>
    </location>
</feature>
<dbReference type="STRING" id="48709.A0A1D2MDA5"/>
<dbReference type="PROSITE" id="PS50808">
    <property type="entry name" value="ZF_BED"/>
    <property type="match status" value="1"/>
</dbReference>
<dbReference type="AlphaFoldDB" id="A0A1D2MDA5"/>
<feature type="domain" description="C2H2-type" evidence="9">
    <location>
        <begin position="299"/>
        <end position="327"/>
    </location>
</feature>
<evidence type="ECO:0000256" key="4">
    <source>
        <dbReference type="ARBA" id="ARBA00022771"/>
    </source>
</evidence>
<dbReference type="PROSITE" id="PS50157">
    <property type="entry name" value="ZINC_FINGER_C2H2_2"/>
    <property type="match status" value="6"/>
</dbReference>
<dbReference type="EMBL" id="LJIJ01001770">
    <property type="protein sequence ID" value="ODM90844.1"/>
    <property type="molecule type" value="Genomic_DNA"/>
</dbReference>
<evidence type="ECO:0000256" key="5">
    <source>
        <dbReference type="ARBA" id="ARBA00022833"/>
    </source>
</evidence>
<accession>A0A1D2MDA5</accession>
<feature type="compositionally biased region" description="Acidic residues" evidence="8">
    <location>
        <begin position="23"/>
        <end position="38"/>
    </location>
</feature>
<feature type="compositionally biased region" description="Basic and acidic residues" evidence="8">
    <location>
        <begin position="39"/>
        <end position="54"/>
    </location>
</feature>
<feature type="domain" description="C2H2-type" evidence="9">
    <location>
        <begin position="356"/>
        <end position="384"/>
    </location>
</feature>
<keyword evidence="2" id="KW-0479">Metal-binding</keyword>
<evidence type="ECO:0000256" key="2">
    <source>
        <dbReference type="ARBA" id="ARBA00022723"/>
    </source>
</evidence>
<gene>
    <name evidence="11" type="ORF">Ocin01_15836</name>
</gene>
<comment type="subcellular location">
    <subcellularLocation>
        <location evidence="1">Nucleus</location>
    </subcellularLocation>
</comment>
<evidence type="ECO:0000256" key="3">
    <source>
        <dbReference type="ARBA" id="ARBA00022737"/>
    </source>
</evidence>
<evidence type="ECO:0000259" key="10">
    <source>
        <dbReference type="PROSITE" id="PS50808"/>
    </source>
</evidence>
<keyword evidence="4 7" id="KW-0863">Zinc-finger</keyword>
<reference evidence="11 12" key="1">
    <citation type="journal article" date="2016" name="Genome Biol. Evol.">
        <title>Gene Family Evolution Reflects Adaptation to Soil Environmental Stressors in the Genome of the Collembolan Orchesella cincta.</title>
        <authorList>
            <person name="Faddeeva-Vakhrusheva A."/>
            <person name="Derks M.F."/>
            <person name="Anvar S.Y."/>
            <person name="Agamennone V."/>
            <person name="Suring W."/>
            <person name="Smit S."/>
            <person name="van Straalen N.M."/>
            <person name="Roelofs D."/>
        </authorList>
    </citation>
    <scope>NUCLEOTIDE SEQUENCE [LARGE SCALE GENOMIC DNA]</scope>
    <source>
        <tissue evidence="11">Mixed pool</tissue>
    </source>
</reference>
<keyword evidence="6" id="KW-0539">Nucleus</keyword>
<evidence type="ECO:0000313" key="11">
    <source>
        <dbReference type="EMBL" id="ODM90844.1"/>
    </source>
</evidence>
<comment type="caution">
    <text evidence="11">The sequence shown here is derived from an EMBL/GenBank/DDBJ whole genome shotgun (WGS) entry which is preliminary data.</text>
</comment>
<evidence type="ECO:0000256" key="1">
    <source>
        <dbReference type="ARBA" id="ARBA00004123"/>
    </source>
</evidence>
<evidence type="ECO:0000256" key="7">
    <source>
        <dbReference type="PROSITE-ProRule" id="PRU00042"/>
    </source>
</evidence>
<dbReference type="OrthoDB" id="6077919at2759"/>
<evidence type="ECO:0000256" key="6">
    <source>
        <dbReference type="ARBA" id="ARBA00023242"/>
    </source>
</evidence>
<protein>
    <submittedName>
        <fullName evidence="11">Putative zinc finger protein</fullName>
    </submittedName>
</protein>
<dbReference type="InterPro" id="IPR003656">
    <property type="entry name" value="Znf_BED"/>
</dbReference>
<dbReference type="GO" id="GO:0008270">
    <property type="term" value="F:zinc ion binding"/>
    <property type="evidence" value="ECO:0007669"/>
    <property type="project" value="UniProtKB-KW"/>
</dbReference>
<proteinExistence type="predicted"/>
<keyword evidence="3" id="KW-0677">Repeat</keyword>
<dbReference type="PROSITE" id="PS00028">
    <property type="entry name" value="ZINC_FINGER_C2H2_1"/>
    <property type="match status" value="6"/>
</dbReference>